<dbReference type="InterPro" id="IPR035952">
    <property type="entry name" value="Rhomboid-like_sf"/>
</dbReference>
<feature type="domain" description="EF-hand" evidence="10">
    <location>
        <begin position="20"/>
        <end position="55"/>
    </location>
</feature>
<dbReference type="InterPro" id="IPR011992">
    <property type="entry name" value="EF-hand-dom_pair"/>
</dbReference>
<dbReference type="InterPro" id="IPR022764">
    <property type="entry name" value="Peptidase_S54_rhomboid_dom"/>
</dbReference>
<feature type="transmembrane region" description="Helical" evidence="8">
    <location>
        <begin position="500"/>
        <end position="520"/>
    </location>
</feature>
<evidence type="ECO:0000256" key="6">
    <source>
        <dbReference type="ARBA" id="ARBA00023136"/>
    </source>
</evidence>
<protein>
    <recommendedName>
        <fullName evidence="13">Rhomboid protease</fullName>
    </recommendedName>
</protein>
<dbReference type="SMART" id="SM00054">
    <property type="entry name" value="EFh"/>
    <property type="match status" value="4"/>
</dbReference>
<evidence type="ECO:0000256" key="2">
    <source>
        <dbReference type="ARBA" id="ARBA00009045"/>
    </source>
</evidence>
<evidence type="ECO:0000256" key="5">
    <source>
        <dbReference type="ARBA" id="ARBA00022989"/>
    </source>
</evidence>
<dbReference type="PANTHER" id="PTHR45840">
    <property type="entry name" value="RHOMBOID-RELATED PROTEIN"/>
    <property type="match status" value="1"/>
</dbReference>
<dbReference type="PROSITE" id="PS50157">
    <property type="entry name" value="ZINC_FINGER_C2H2_2"/>
    <property type="match status" value="1"/>
</dbReference>
<proteinExistence type="inferred from homology"/>
<dbReference type="Gene3D" id="3.30.160.60">
    <property type="entry name" value="Classic Zinc Finger"/>
    <property type="match status" value="1"/>
</dbReference>
<comment type="subcellular location">
    <subcellularLocation>
        <location evidence="1">Membrane</location>
        <topology evidence="1">Multi-pass membrane protein</topology>
    </subcellularLocation>
</comment>
<comment type="caution">
    <text evidence="11">The sequence shown here is derived from an EMBL/GenBank/DDBJ whole genome shotgun (WGS) entry which is preliminary data.</text>
</comment>
<keyword evidence="7" id="KW-0862">Zinc</keyword>
<dbReference type="SMART" id="SM00355">
    <property type="entry name" value="ZnF_C2H2"/>
    <property type="match status" value="3"/>
</dbReference>
<organism evidence="11 12">
    <name type="scientific">Zophobas morio</name>
    <dbReference type="NCBI Taxonomy" id="2755281"/>
    <lineage>
        <taxon>Eukaryota</taxon>
        <taxon>Metazoa</taxon>
        <taxon>Ecdysozoa</taxon>
        <taxon>Arthropoda</taxon>
        <taxon>Hexapoda</taxon>
        <taxon>Insecta</taxon>
        <taxon>Pterygota</taxon>
        <taxon>Neoptera</taxon>
        <taxon>Endopterygota</taxon>
        <taxon>Coleoptera</taxon>
        <taxon>Polyphaga</taxon>
        <taxon>Cucujiformia</taxon>
        <taxon>Tenebrionidae</taxon>
        <taxon>Zophobas</taxon>
    </lineage>
</organism>
<dbReference type="CDD" id="cd00051">
    <property type="entry name" value="EFh"/>
    <property type="match status" value="2"/>
</dbReference>
<dbReference type="GO" id="GO:0016020">
    <property type="term" value="C:membrane"/>
    <property type="evidence" value="ECO:0007669"/>
    <property type="project" value="UniProtKB-SubCell"/>
</dbReference>
<dbReference type="EMBL" id="JALNTZ010000005">
    <property type="protein sequence ID" value="KAJ3651115.1"/>
    <property type="molecule type" value="Genomic_DNA"/>
</dbReference>
<dbReference type="Pfam" id="PF00096">
    <property type="entry name" value="zf-C2H2"/>
    <property type="match status" value="2"/>
</dbReference>
<feature type="domain" description="EF-hand" evidence="10">
    <location>
        <begin position="314"/>
        <end position="336"/>
    </location>
</feature>
<evidence type="ECO:0000256" key="3">
    <source>
        <dbReference type="ARBA" id="ARBA00022692"/>
    </source>
</evidence>
<evidence type="ECO:0000259" key="9">
    <source>
        <dbReference type="PROSITE" id="PS50157"/>
    </source>
</evidence>
<dbReference type="Pfam" id="PF13499">
    <property type="entry name" value="EF-hand_7"/>
    <property type="match status" value="2"/>
</dbReference>
<dbReference type="Proteomes" id="UP001168821">
    <property type="component" value="Unassembled WGS sequence"/>
</dbReference>
<dbReference type="Gene3D" id="1.20.1540.10">
    <property type="entry name" value="Rhomboid-like"/>
    <property type="match status" value="1"/>
</dbReference>
<dbReference type="Pfam" id="PF01694">
    <property type="entry name" value="Rhomboid"/>
    <property type="match status" value="1"/>
</dbReference>
<evidence type="ECO:0000256" key="4">
    <source>
        <dbReference type="ARBA" id="ARBA00022837"/>
    </source>
</evidence>
<evidence type="ECO:0000256" key="7">
    <source>
        <dbReference type="PROSITE-ProRule" id="PRU00042"/>
    </source>
</evidence>
<dbReference type="FunFam" id="1.20.1540.10:FF:000024">
    <property type="entry name" value="Blast:Protein rhomboid"/>
    <property type="match status" value="1"/>
</dbReference>
<feature type="transmembrane region" description="Helical" evidence="8">
    <location>
        <begin position="588"/>
        <end position="606"/>
    </location>
</feature>
<keyword evidence="5 8" id="KW-1133">Transmembrane helix</keyword>
<keyword evidence="12" id="KW-1185">Reference proteome</keyword>
<reference evidence="11" key="1">
    <citation type="journal article" date="2023" name="G3 (Bethesda)">
        <title>Whole genome assemblies of Zophobas morio and Tenebrio molitor.</title>
        <authorList>
            <person name="Kaur S."/>
            <person name="Stinson S.A."/>
            <person name="diCenzo G.C."/>
        </authorList>
    </citation>
    <scope>NUCLEOTIDE SEQUENCE</scope>
    <source>
        <strain evidence="11">QUZm001</strain>
    </source>
</reference>
<dbReference type="AlphaFoldDB" id="A0AA38I8M1"/>
<feature type="domain" description="EF-hand" evidence="10">
    <location>
        <begin position="340"/>
        <end position="375"/>
    </location>
</feature>
<evidence type="ECO:0000313" key="11">
    <source>
        <dbReference type="EMBL" id="KAJ3651115.1"/>
    </source>
</evidence>
<keyword evidence="6 8" id="KW-0472">Membrane</keyword>
<dbReference type="SUPFAM" id="SSF144091">
    <property type="entry name" value="Rhomboid-like"/>
    <property type="match status" value="1"/>
</dbReference>
<evidence type="ECO:0000313" key="12">
    <source>
        <dbReference type="Proteomes" id="UP001168821"/>
    </source>
</evidence>
<gene>
    <name evidence="11" type="ORF">Zmor_017173</name>
</gene>
<keyword evidence="7" id="KW-0479">Metal-binding</keyword>
<dbReference type="Gene3D" id="1.10.238.10">
    <property type="entry name" value="EF-hand"/>
    <property type="match status" value="2"/>
</dbReference>
<feature type="domain" description="EF-hand" evidence="10">
    <location>
        <begin position="59"/>
        <end position="94"/>
    </location>
</feature>
<dbReference type="InterPro" id="IPR018247">
    <property type="entry name" value="EF_Hand_1_Ca_BS"/>
</dbReference>
<dbReference type="PANTHER" id="PTHR45840:SF8">
    <property type="entry name" value="RHOMBOID PROTEASE"/>
    <property type="match status" value="1"/>
</dbReference>
<comment type="similarity">
    <text evidence="2">Belongs to the peptidase S54 family.</text>
</comment>
<evidence type="ECO:0000256" key="8">
    <source>
        <dbReference type="SAM" id="Phobius"/>
    </source>
</evidence>
<keyword evidence="7" id="KW-0863">Zinc-finger</keyword>
<dbReference type="PROSITE" id="PS50222">
    <property type="entry name" value="EF_HAND_2"/>
    <property type="match status" value="4"/>
</dbReference>
<name>A0AA38I8M1_9CUCU</name>
<evidence type="ECO:0008006" key="13">
    <source>
        <dbReference type="Google" id="ProtNLM"/>
    </source>
</evidence>
<dbReference type="GO" id="GO:0008270">
    <property type="term" value="F:zinc ion binding"/>
    <property type="evidence" value="ECO:0007669"/>
    <property type="project" value="UniProtKB-KW"/>
</dbReference>
<sequence>MERDDEVNIPLNQIDTPTLPTVQYFRSIFDRADIDHDGFITIQELQTMSGRNSLTDEPIPTHVVRKFQQIADANHDGRLDYTEFVNMINDQKVHSFFGRYAVAARKLLGRKSKDKKENNNNNNNNNNLHFPTEVLILLSMCNFDTYFSLKWLQHVTQCPKNTETKCRKHKIFKHLSDNDSIWYHCVKCPYKVKRKSDLKGLCVDRRFMRWYKCGICPYKTKRLGNLKMHINARHLNEGDIKWYKCGKCPYKAKDNSTLKRHIKVRHLGEEDVKWYKCDKCPYKSKLSTPLKQHINALHLDEGDVQWYECQQCADIDHDGFITIQELQTMIRRNSLTEDPIPSHVVRKIHQIADADHDGRLNYTEFVNMVNDPKFRSIFGRYVTKYVNFVVPRKKLGVWEDEPDLETLYEDEYSCCPPRLGMIIISVIEIIFFCIDEAKEANSTKYAAGPMAMLFIYDPAKRYEFWRFLTYMFVHIGHLHLVVNLIVQIFIGIPLEMVHGWWRVLVIYFAGVVAGSLGTSITDPTSKLAGASGGVYSLITAHIATIIMNWSEMSFPAVQLIIFLLITGVDVGTSIYNRYWANMEEHIGYVAHFAGAVAGLLVGIVALKNLKLTKKENVMWWIAVVVYMILMLVAICWNIFYTDYFPKQI</sequence>
<dbReference type="GO" id="GO:0005509">
    <property type="term" value="F:calcium ion binding"/>
    <property type="evidence" value="ECO:0007669"/>
    <property type="project" value="InterPro"/>
</dbReference>
<dbReference type="InterPro" id="IPR051739">
    <property type="entry name" value="Rhomboid_IM_Serine_Proteases"/>
</dbReference>
<dbReference type="InterPro" id="IPR002048">
    <property type="entry name" value="EF_hand_dom"/>
</dbReference>
<feature type="transmembrane region" description="Helical" evidence="8">
    <location>
        <begin position="467"/>
        <end position="494"/>
    </location>
</feature>
<keyword evidence="3 8" id="KW-0812">Transmembrane</keyword>
<evidence type="ECO:0000259" key="10">
    <source>
        <dbReference type="PROSITE" id="PS50222"/>
    </source>
</evidence>
<feature type="domain" description="C2H2-type" evidence="9">
    <location>
        <begin position="243"/>
        <end position="271"/>
    </location>
</feature>
<accession>A0AA38I8M1</accession>
<feature type="transmembrane region" description="Helical" evidence="8">
    <location>
        <begin position="556"/>
        <end position="576"/>
    </location>
</feature>
<feature type="transmembrane region" description="Helical" evidence="8">
    <location>
        <begin position="618"/>
        <end position="639"/>
    </location>
</feature>
<evidence type="ECO:0000256" key="1">
    <source>
        <dbReference type="ARBA" id="ARBA00004141"/>
    </source>
</evidence>
<dbReference type="InterPro" id="IPR036236">
    <property type="entry name" value="Znf_C2H2_sf"/>
</dbReference>
<keyword evidence="4" id="KW-0106">Calcium</keyword>
<dbReference type="SUPFAM" id="SSF47473">
    <property type="entry name" value="EF-hand"/>
    <property type="match status" value="1"/>
</dbReference>
<dbReference type="PROSITE" id="PS00018">
    <property type="entry name" value="EF_HAND_1"/>
    <property type="match status" value="4"/>
</dbReference>
<dbReference type="SUPFAM" id="SSF57667">
    <property type="entry name" value="beta-beta-alpha zinc fingers"/>
    <property type="match status" value="1"/>
</dbReference>
<dbReference type="InterPro" id="IPR013087">
    <property type="entry name" value="Znf_C2H2_type"/>
</dbReference>
<dbReference type="FunFam" id="3.30.160.60:FF:002203">
    <property type="entry name" value="Zinc finger protein 142-like Protein"/>
    <property type="match status" value="1"/>
</dbReference>
<dbReference type="GO" id="GO:0004252">
    <property type="term" value="F:serine-type endopeptidase activity"/>
    <property type="evidence" value="ECO:0007669"/>
    <property type="project" value="InterPro"/>
</dbReference>